<evidence type="ECO:0000313" key="1">
    <source>
        <dbReference type="EMBL" id="AFM39600.1"/>
    </source>
</evidence>
<dbReference type="AlphaFoldDB" id="I4D1C6"/>
<proteinExistence type="predicted"/>
<reference evidence="1 2" key="1">
    <citation type="journal article" date="2012" name="J. Bacteriol.">
        <title>Complete genome sequences of Desulfosporosinus orientis DSM765T, Desulfosporosinus youngiae DSM17734T, Desulfosporosinus meridiei DSM13257T, and Desulfosporosinus acidiphilus DSM22704T.</title>
        <authorList>
            <person name="Pester M."/>
            <person name="Brambilla E."/>
            <person name="Alazard D."/>
            <person name="Rattei T."/>
            <person name="Weinmaier T."/>
            <person name="Han J."/>
            <person name="Lucas S."/>
            <person name="Lapidus A."/>
            <person name="Cheng J.F."/>
            <person name="Goodwin L."/>
            <person name="Pitluck S."/>
            <person name="Peters L."/>
            <person name="Ovchinnikova G."/>
            <person name="Teshima H."/>
            <person name="Detter J.C."/>
            <person name="Han C.S."/>
            <person name="Tapia R."/>
            <person name="Land M.L."/>
            <person name="Hauser L."/>
            <person name="Kyrpides N.C."/>
            <person name="Ivanova N.N."/>
            <person name="Pagani I."/>
            <person name="Huntmann M."/>
            <person name="Wei C.L."/>
            <person name="Davenport K.W."/>
            <person name="Daligault H."/>
            <person name="Chain P.S."/>
            <person name="Chen A."/>
            <person name="Mavromatis K."/>
            <person name="Markowitz V."/>
            <person name="Szeto E."/>
            <person name="Mikhailova N."/>
            <person name="Pati A."/>
            <person name="Wagner M."/>
            <person name="Woyke T."/>
            <person name="Ollivier B."/>
            <person name="Klenk H.P."/>
            <person name="Spring S."/>
            <person name="Loy A."/>
        </authorList>
    </citation>
    <scope>NUCLEOTIDE SEQUENCE [LARGE SCALE GENOMIC DNA]</scope>
    <source>
        <strain evidence="2">DSM 22704 / JCM 16185 / SJ4</strain>
    </source>
</reference>
<dbReference type="Proteomes" id="UP000002892">
    <property type="component" value="Chromosome"/>
</dbReference>
<dbReference type="EMBL" id="CP003639">
    <property type="protein sequence ID" value="AFM39600.1"/>
    <property type="molecule type" value="Genomic_DNA"/>
</dbReference>
<organism evidence="1 2">
    <name type="scientific">Desulfosporosinus acidiphilus (strain DSM 22704 / JCM 16185 / SJ4)</name>
    <dbReference type="NCBI Taxonomy" id="646529"/>
    <lineage>
        <taxon>Bacteria</taxon>
        <taxon>Bacillati</taxon>
        <taxon>Bacillota</taxon>
        <taxon>Clostridia</taxon>
        <taxon>Eubacteriales</taxon>
        <taxon>Desulfitobacteriaceae</taxon>
        <taxon>Desulfosporosinus</taxon>
    </lineage>
</organism>
<dbReference type="HOGENOM" id="CLU_2842554_0_0_9"/>
<gene>
    <name evidence="1" type="ordered locus">Desaci_0534</name>
</gene>
<keyword evidence="2" id="KW-1185">Reference proteome</keyword>
<evidence type="ECO:0000313" key="2">
    <source>
        <dbReference type="Proteomes" id="UP000002892"/>
    </source>
</evidence>
<dbReference type="KEGG" id="dai:Desaci_0534"/>
<name>I4D1C6_DESAJ</name>
<accession>I4D1C6</accession>
<protein>
    <submittedName>
        <fullName evidence="1">Uncharacterized protein</fullName>
    </submittedName>
</protein>
<sequence>MSEPISWRGDTAHKACVGEAEPWFTSGITQRFGVAPAQASERASECWVNGVGKAARPEDVTYFII</sequence>